<dbReference type="Proteomes" id="UP000237673">
    <property type="component" value="Chromosome"/>
</dbReference>
<organism evidence="1 2">
    <name type="scientific">Mixta calida</name>
    <dbReference type="NCBI Taxonomy" id="665913"/>
    <lineage>
        <taxon>Bacteria</taxon>
        <taxon>Pseudomonadati</taxon>
        <taxon>Pseudomonadota</taxon>
        <taxon>Gammaproteobacteria</taxon>
        <taxon>Enterobacterales</taxon>
        <taxon>Erwiniaceae</taxon>
        <taxon>Mixta</taxon>
    </lineage>
</organism>
<evidence type="ECO:0000313" key="1">
    <source>
        <dbReference type="EMBL" id="AUY24079.1"/>
    </source>
</evidence>
<dbReference type="EMBL" id="CP026378">
    <property type="protein sequence ID" value="AUY24079.1"/>
    <property type="molecule type" value="Genomic_DNA"/>
</dbReference>
<protein>
    <submittedName>
        <fullName evidence="1">Uncharacterized protein</fullName>
    </submittedName>
</protein>
<reference evidence="1 2" key="1">
    <citation type="submission" date="2018-01" db="EMBL/GenBank/DDBJ databases">
        <title>Complete and assembled Genome of Pantoea calida DSM22759T.</title>
        <authorList>
            <person name="Stevens M.J.A."/>
            <person name="Zurfluh K."/>
            <person name="Stephan R."/>
        </authorList>
    </citation>
    <scope>NUCLEOTIDE SEQUENCE [LARGE SCALE GENOMIC DNA]</scope>
    <source>
        <strain evidence="1 2">DSM 22759</strain>
    </source>
</reference>
<accession>A0ABM6RX60</accession>
<dbReference type="GeneID" id="84632808"/>
<gene>
    <name evidence="1" type="ORF">C2E16_03570</name>
</gene>
<keyword evidence="2" id="KW-1185">Reference proteome</keyword>
<sequence>MYLSQLINKNDYAAQGGAQVIACDGVKKGVEIAGRARQTHSSSPFRPLQANGAIDKLFACLDCVIASQMHDLLNIKEDG</sequence>
<dbReference type="RefSeq" id="WP_084970668.1">
    <property type="nucleotide sequence ID" value="NZ_CP026378.1"/>
</dbReference>
<name>A0ABM6RX60_9GAMM</name>
<evidence type="ECO:0000313" key="2">
    <source>
        <dbReference type="Proteomes" id="UP000237673"/>
    </source>
</evidence>
<proteinExistence type="predicted"/>